<comment type="caution">
    <text evidence="1">The sequence shown here is derived from an EMBL/GenBank/DDBJ whole genome shotgun (WGS) entry which is preliminary data.</text>
</comment>
<name>A0A1Y1WC19_9FUNG</name>
<dbReference type="RefSeq" id="XP_040744604.1">
    <property type="nucleotide sequence ID" value="XM_040883192.1"/>
</dbReference>
<gene>
    <name evidence="1" type="ORF">DL89DRAFT_119667</name>
</gene>
<dbReference type="AlphaFoldDB" id="A0A1Y1WC19"/>
<proteinExistence type="predicted"/>
<protein>
    <recommendedName>
        <fullName evidence="3">F-box domain-containing protein</fullName>
    </recommendedName>
</protein>
<dbReference type="SUPFAM" id="SSF52047">
    <property type="entry name" value="RNI-like"/>
    <property type="match status" value="1"/>
</dbReference>
<dbReference type="Proteomes" id="UP000193922">
    <property type="component" value="Unassembled WGS sequence"/>
</dbReference>
<reference evidence="1 2" key="1">
    <citation type="submission" date="2016-07" db="EMBL/GenBank/DDBJ databases">
        <title>Pervasive Adenine N6-methylation of Active Genes in Fungi.</title>
        <authorList>
            <consortium name="DOE Joint Genome Institute"/>
            <person name="Mondo S.J."/>
            <person name="Dannebaum R.O."/>
            <person name="Kuo R.C."/>
            <person name="Labutti K."/>
            <person name="Haridas S."/>
            <person name="Kuo A."/>
            <person name="Salamov A."/>
            <person name="Ahrendt S.R."/>
            <person name="Lipzen A."/>
            <person name="Sullivan W."/>
            <person name="Andreopoulos W.B."/>
            <person name="Clum A."/>
            <person name="Lindquist E."/>
            <person name="Daum C."/>
            <person name="Ramamoorthy G.K."/>
            <person name="Gryganskyi A."/>
            <person name="Culley D."/>
            <person name="Magnuson J.K."/>
            <person name="James T.Y."/>
            <person name="O'Malley M.A."/>
            <person name="Stajich J.E."/>
            <person name="Spatafora J.W."/>
            <person name="Visel A."/>
            <person name="Grigoriev I.V."/>
        </authorList>
    </citation>
    <scope>NUCLEOTIDE SEQUENCE [LARGE SCALE GENOMIC DNA]</scope>
    <source>
        <strain evidence="1 2">ATCC 12442</strain>
    </source>
</reference>
<dbReference type="GeneID" id="63799840"/>
<sequence>MYSVVIENIFFFYSDPYKNSVYWRLPADNGLFKAFQPLGAVCRVWRVVALPYMYQFATCELRYALDIGGINRAVWSDNLLLIKSAGAQHMLSGLSIHVDVANPWVVVEYLKQLDIDFITWYQFTTLRFIVGNQGVLRPQELCPPEALELMCSFLVDTIPGLREIYTIPSEGIDTSGSFLLRLMIRRFAWRLERLNILSLTPVKLSLDSDTRLANIKHLNIQSYSELPHSFYTNVQIYSLETLSLKPCDLDLFVTQLVCKHTVGNFRFPKLRRLTIHGPENPTNAFIFHHQRFKTPLLISHSPFPALEFLSLSCYSPNTSRFLRLVHTSPLHTLHLIMIGASCLDIELSKLKDLQEIRVVVEVVGRSPMKERFREMITQAICRLPHLVRLDARFMGNARFCKPVRLDTQFSQWPHSPTLQRLRLRLRTYVSPTALVRILKQLPRLWELCVYMDVADMSEWSARYMGTDINAATPEPISYSAQTLCIDMLTHRPGSLHIMTSFVRIFRSLPNLRTRLFTAHVLPGIFQREMDFGRCSAENHAHW</sequence>
<evidence type="ECO:0000313" key="2">
    <source>
        <dbReference type="Proteomes" id="UP000193922"/>
    </source>
</evidence>
<evidence type="ECO:0008006" key="3">
    <source>
        <dbReference type="Google" id="ProtNLM"/>
    </source>
</evidence>
<keyword evidence="2" id="KW-1185">Reference proteome</keyword>
<organism evidence="1 2">
    <name type="scientific">Linderina pennispora</name>
    <dbReference type="NCBI Taxonomy" id="61395"/>
    <lineage>
        <taxon>Eukaryota</taxon>
        <taxon>Fungi</taxon>
        <taxon>Fungi incertae sedis</taxon>
        <taxon>Zoopagomycota</taxon>
        <taxon>Kickxellomycotina</taxon>
        <taxon>Kickxellomycetes</taxon>
        <taxon>Kickxellales</taxon>
        <taxon>Kickxellaceae</taxon>
        <taxon>Linderina</taxon>
    </lineage>
</organism>
<dbReference type="InterPro" id="IPR032675">
    <property type="entry name" value="LRR_dom_sf"/>
</dbReference>
<evidence type="ECO:0000313" key="1">
    <source>
        <dbReference type="EMBL" id="ORX71089.1"/>
    </source>
</evidence>
<accession>A0A1Y1WC19</accession>
<dbReference type="Gene3D" id="3.80.10.10">
    <property type="entry name" value="Ribonuclease Inhibitor"/>
    <property type="match status" value="1"/>
</dbReference>
<dbReference type="EMBL" id="MCFD01000004">
    <property type="protein sequence ID" value="ORX71089.1"/>
    <property type="molecule type" value="Genomic_DNA"/>
</dbReference>